<dbReference type="Proteomes" id="UP000601055">
    <property type="component" value="Unassembled WGS sequence"/>
</dbReference>
<protein>
    <submittedName>
        <fullName evidence="1">Uncharacterized protein</fullName>
    </submittedName>
</protein>
<dbReference type="EMBL" id="WNXD01000001">
    <property type="protein sequence ID" value="MBB2145514.1"/>
    <property type="molecule type" value="Genomic_DNA"/>
</dbReference>
<organism evidence="1 2">
    <name type="scientific">Pedobacter planticolens</name>
    <dbReference type="NCBI Taxonomy" id="2679964"/>
    <lineage>
        <taxon>Bacteria</taxon>
        <taxon>Pseudomonadati</taxon>
        <taxon>Bacteroidota</taxon>
        <taxon>Sphingobacteriia</taxon>
        <taxon>Sphingobacteriales</taxon>
        <taxon>Sphingobacteriaceae</taxon>
        <taxon>Pedobacter</taxon>
    </lineage>
</organism>
<proteinExistence type="predicted"/>
<evidence type="ECO:0000313" key="1">
    <source>
        <dbReference type="EMBL" id="MBB2145514.1"/>
    </source>
</evidence>
<name>A0A923IVU2_9SPHI</name>
<gene>
    <name evidence="1" type="ORF">GM921_08470</name>
</gene>
<accession>A0A923IVU2</accession>
<evidence type="ECO:0000313" key="2">
    <source>
        <dbReference type="Proteomes" id="UP000601055"/>
    </source>
</evidence>
<reference evidence="1" key="1">
    <citation type="submission" date="2019-11" db="EMBL/GenBank/DDBJ databases">
        <title>Description of Pedobacter sp. LMG 31464T.</title>
        <authorList>
            <person name="Carlier A."/>
            <person name="Qi S."/>
            <person name="Vandamme P."/>
        </authorList>
    </citation>
    <scope>NUCLEOTIDE SEQUENCE</scope>
    <source>
        <strain evidence="1">LMG 31464</strain>
    </source>
</reference>
<dbReference type="AlphaFoldDB" id="A0A923IVU2"/>
<dbReference type="RefSeq" id="WP_182922163.1">
    <property type="nucleotide sequence ID" value="NZ_WNXD01000001.1"/>
</dbReference>
<sequence length="130" mass="15312">MNKVFLLFLLFISCNGITEKTISTTNYKHLIIREQRSVDILHFYPAEKLVAQHKKIYDLYVCKEETGTIIYIFDEINRNESEIYYKKGVVLNPENVKIDYPKMITISVPKDFILEKNSLIAYANLTWLLD</sequence>
<comment type="caution">
    <text evidence="1">The sequence shown here is derived from an EMBL/GenBank/DDBJ whole genome shotgun (WGS) entry which is preliminary data.</text>
</comment>
<keyword evidence="2" id="KW-1185">Reference proteome</keyword>